<evidence type="ECO:0000256" key="4">
    <source>
        <dbReference type="ARBA" id="ARBA00022452"/>
    </source>
</evidence>
<evidence type="ECO:0000256" key="8">
    <source>
        <dbReference type="ARBA" id="ARBA00023114"/>
    </source>
</evidence>
<dbReference type="GO" id="GO:0015288">
    <property type="term" value="F:porin activity"/>
    <property type="evidence" value="ECO:0007669"/>
    <property type="project" value="UniProtKB-KW"/>
</dbReference>
<name>A0A3N1LJF4_9PROT</name>
<dbReference type="AlphaFoldDB" id="A0A3N1LJF4"/>
<proteinExistence type="predicted"/>
<protein>
    <submittedName>
        <fullName evidence="14">Putative porin</fullName>
    </submittedName>
</protein>
<evidence type="ECO:0000256" key="12">
    <source>
        <dbReference type="SAM" id="SignalP"/>
    </source>
</evidence>
<comment type="subcellular location">
    <subcellularLocation>
        <location evidence="1">Cell outer membrane</location>
        <topology evidence="1">Multi-pass membrane protein</topology>
    </subcellularLocation>
</comment>
<evidence type="ECO:0000256" key="11">
    <source>
        <dbReference type="SAM" id="MobiDB-lite"/>
    </source>
</evidence>
<keyword evidence="8" id="KW-0626">Porin</keyword>
<dbReference type="RefSeq" id="WP_123690446.1">
    <property type="nucleotide sequence ID" value="NZ_AP019700.1"/>
</dbReference>
<evidence type="ECO:0000259" key="13">
    <source>
        <dbReference type="Pfam" id="PF13609"/>
    </source>
</evidence>
<feature type="region of interest" description="Disordered" evidence="11">
    <location>
        <begin position="196"/>
        <end position="222"/>
    </location>
</feature>
<organism evidence="14 15">
    <name type="scientific">Stella humosa</name>
    <dbReference type="NCBI Taxonomy" id="94"/>
    <lineage>
        <taxon>Bacteria</taxon>
        <taxon>Pseudomonadati</taxon>
        <taxon>Pseudomonadota</taxon>
        <taxon>Alphaproteobacteria</taxon>
        <taxon>Rhodospirillales</taxon>
        <taxon>Stellaceae</taxon>
        <taxon>Stella</taxon>
    </lineage>
</organism>
<comment type="caution">
    <text evidence="14">The sequence shown here is derived from an EMBL/GenBank/DDBJ whole genome shotgun (WGS) entry which is preliminary data.</text>
</comment>
<accession>A0A3N1LJF4</accession>
<evidence type="ECO:0000256" key="9">
    <source>
        <dbReference type="ARBA" id="ARBA00023136"/>
    </source>
</evidence>
<dbReference type="EMBL" id="RJKX01000014">
    <property type="protein sequence ID" value="ROP90939.1"/>
    <property type="molecule type" value="Genomic_DNA"/>
</dbReference>
<gene>
    <name evidence="14" type="ORF">EDC65_2799</name>
</gene>
<keyword evidence="15" id="KW-1185">Reference proteome</keyword>
<evidence type="ECO:0000256" key="2">
    <source>
        <dbReference type="ARBA" id="ARBA00011233"/>
    </source>
</evidence>
<evidence type="ECO:0000256" key="6">
    <source>
        <dbReference type="ARBA" id="ARBA00022729"/>
    </source>
</evidence>
<dbReference type="OrthoDB" id="6758483at2"/>
<sequence length="389" mass="40689">MKKVLLGSTALIAAAVIGVPAMAQSAAPGKQPQPLRLGLGGYFQAYGVYASQPDGVGEYGNGRREFDIKREAEVWFTGSVKLDNGLTVGAQIELEAEVCADQIDESYLYFEGGWGKLVLGSENSAGYLLSVGPPSVDGNFDGLDPNYRIINGLGGSGNLASEAWLVNLSGDAEKITYFSPKFAGFQVGVSWAPDTKEEGPNTGGFTNGKGGSFGGMSSSRQSGSSAGAWEDVVAVGVNYTNRFGPVSFAISGSYERGELSGCGALACPANLDDRQTWGAYAKVGFAGFELGGGYWEDDNGLKGSNKSSAYGGGLTYGVGPFVVGASYLNAEREQVGKDDKMQRVLVGGRYTYGPGMDLRASVQWYGLDSQKKAGDGDSWAFVLGTTVSF</sequence>
<dbReference type="Pfam" id="PF13609">
    <property type="entry name" value="Porin_4"/>
    <property type="match status" value="1"/>
</dbReference>
<dbReference type="InterPro" id="IPR050298">
    <property type="entry name" value="Gram-neg_bact_OMP"/>
</dbReference>
<keyword evidence="5" id="KW-0812">Transmembrane</keyword>
<feature type="compositionally biased region" description="Gly residues" evidence="11">
    <location>
        <begin position="201"/>
        <end position="214"/>
    </location>
</feature>
<dbReference type="PANTHER" id="PTHR34501">
    <property type="entry name" value="PROTEIN YDDL-RELATED"/>
    <property type="match status" value="1"/>
</dbReference>
<keyword evidence="6 12" id="KW-0732">Signal</keyword>
<keyword evidence="3" id="KW-0813">Transport</keyword>
<dbReference type="Gene3D" id="2.40.160.10">
    <property type="entry name" value="Porin"/>
    <property type="match status" value="1"/>
</dbReference>
<dbReference type="InterPro" id="IPR033900">
    <property type="entry name" value="Gram_neg_porin_domain"/>
</dbReference>
<evidence type="ECO:0000256" key="7">
    <source>
        <dbReference type="ARBA" id="ARBA00023065"/>
    </source>
</evidence>
<dbReference type="GO" id="GO:0006811">
    <property type="term" value="P:monoatomic ion transport"/>
    <property type="evidence" value="ECO:0007669"/>
    <property type="project" value="UniProtKB-KW"/>
</dbReference>
<dbReference type="GO" id="GO:0046930">
    <property type="term" value="C:pore complex"/>
    <property type="evidence" value="ECO:0007669"/>
    <property type="project" value="UniProtKB-KW"/>
</dbReference>
<reference evidence="14 15" key="1">
    <citation type="submission" date="2018-11" db="EMBL/GenBank/DDBJ databases">
        <title>Genomic Encyclopedia of Type Strains, Phase IV (KMG-IV): sequencing the most valuable type-strain genomes for metagenomic binning, comparative biology and taxonomic classification.</title>
        <authorList>
            <person name="Goeker M."/>
        </authorList>
    </citation>
    <scope>NUCLEOTIDE SEQUENCE [LARGE SCALE GENOMIC DNA]</scope>
    <source>
        <strain evidence="14 15">DSM 5900</strain>
    </source>
</reference>
<dbReference type="SUPFAM" id="SSF56935">
    <property type="entry name" value="Porins"/>
    <property type="match status" value="1"/>
</dbReference>
<feature type="chain" id="PRO_5017952095" evidence="12">
    <location>
        <begin position="24"/>
        <end position="389"/>
    </location>
</feature>
<dbReference type="InterPro" id="IPR023614">
    <property type="entry name" value="Porin_dom_sf"/>
</dbReference>
<dbReference type="GO" id="GO:0009279">
    <property type="term" value="C:cell outer membrane"/>
    <property type="evidence" value="ECO:0007669"/>
    <property type="project" value="UniProtKB-SubCell"/>
</dbReference>
<evidence type="ECO:0000313" key="15">
    <source>
        <dbReference type="Proteomes" id="UP000278222"/>
    </source>
</evidence>
<evidence type="ECO:0000256" key="3">
    <source>
        <dbReference type="ARBA" id="ARBA00022448"/>
    </source>
</evidence>
<evidence type="ECO:0000313" key="14">
    <source>
        <dbReference type="EMBL" id="ROP90939.1"/>
    </source>
</evidence>
<keyword evidence="4" id="KW-1134">Transmembrane beta strand</keyword>
<evidence type="ECO:0000256" key="5">
    <source>
        <dbReference type="ARBA" id="ARBA00022692"/>
    </source>
</evidence>
<keyword evidence="10" id="KW-0998">Cell outer membrane</keyword>
<dbReference type="Proteomes" id="UP000278222">
    <property type="component" value="Unassembled WGS sequence"/>
</dbReference>
<keyword evidence="7" id="KW-0406">Ion transport</keyword>
<feature type="domain" description="Porin" evidence="13">
    <location>
        <begin position="10"/>
        <end position="365"/>
    </location>
</feature>
<keyword evidence="9" id="KW-0472">Membrane</keyword>
<dbReference type="PANTHER" id="PTHR34501:SF9">
    <property type="entry name" value="MAJOR OUTER MEMBRANE PROTEIN P.IA"/>
    <property type="match status" value="1"/>
</dbReference>
<evidence type="ECO:0000256" key="10">
    <source>
        <dbReference type="ARBA" id="ARBA00023237"/>
    </source>
</evidence>
<evidence type="ECO:0000256" key="1">
    <source>
        <dbReference type="ARBA" id="ARBA00004571"/>
    </source>
</evidence>
<feature type="signal peptide" evidence="12">
    <location>
        <begin position="1"/>
        <end position="23"/>
    </location>
</feature>
<comment type="subunit">
    <text evidence="2">Homotrimer.</text>
</comment>